<evidence type="ECO:0000313" key="2">
    <source>
        <dbReference type="Proteomes" id="UP000654075"/>
    </source>
</evidence>
<evidence type="ECO:0000313" key="1">
    <source>
        <dbReference type="EMBL" id="CAE8612772.1"/>
    </source>
</evidence>
<proteinExistence type="predicted"/>
<gene>
    <name evidence="1" type="ORF">PGLA1383_LOCUS30560</name>
</gene>
<sequence length="576" mass="65477">RATAMRSAALKEWAARSRLQRGWLDWRAWVLRRAREAVLGSGRRHALLLGMQVLQGWRLTTLCSSFARLRVVPRLAQQTLLAWRGEAAGSGLRRAADRAAEAHLLQLTVCSWQSVLAQGREGRQLADAHHFRRLAAMRRLSFTVWHELQLSSAHLSKLLPLVEVSADRKLLMDVLLPWRSWASRVHRTVGAAVAVTRRVTAAGRRQALRNWQRAVALHRVPELQEAAEARERSQALALCFSAFAQPWADRRAAAASLAERRPEIVEKLAELLARGSEWRRQGLDEWHGWAGGRRRQRAQGLVVQRCLSLSRASRAMSLWEVRRARIAMRARRAELVNSFLRADVGGLQACSLRTWREATVDARRYRLGCQIAESAFGDSLLRKVWQSWAARARRSATARAAFEAVDEAAKRLLWQQVLQGWLEWRRRAAALRRGAELVAGRLARRCVRSALGSWVEVANTLASLETRYLLQVDDFRRRARRRAWSALLAGWHAAAAVSRETCQQARLGKVFACWRLAAQEQLLLRRYLQECSAANFKGKADRRSEPKTGSVGPSDLEKLYRQMAEQRWDASELLSD</sequence>
<keyword evidence="2" id="KW-1185">Reference proteome</keyword>
<organism evidence="1 2">
    <name type="scientific">Polarella glacialis</name>
    <name type="common">Dinoflagellate</name>
    <dbReference type="NCBI Taxonomy" id="89957"/>
    <lineage>
        <taxon>Eukaryota</taxon>
        <taxon>Sar</taxon>
        <taxon>Alveolata</taxon>
        <taxon>Dinophyceae</taxon>
        <taxon>Suessiales</taxon>
        <taxon>Suessiaceae</taxon>
        <taxon>Polarella</taxon>
    </lineage>
</organism>
<dbReference type="EMBL" id="CAJNNV010025159">
    <property type="protein sequence ID" value="CAE8612772.1"/>
    <property type="molecule type" value="Genomic_DNA"/>
</dbReference>
<feature type="non-terminal residue" evidence="1">
    <location>
        <position position="1"/>
    </location>
</feature>
<dbReference type="AlphaFoldDB" id="A0A813FJY9"/>
<accession>A0A813FJY9</accession>
<protein>
    <recommendedName>
        <fullName evidence="3">Sfi1 spindle body domain-containing protein</fullName>
    </recommendedName>
</protein>
<reference evidence="1" key="1">
    <citation type="submission" date="2021-02" db="EMBL/GenBank/DDBJ databases">
        <authorList>
            <person name="Dougan E. K."/>
            <person name="Rhodes N."/>
            <person name="Thang M."/>
            <person name="Chan C."/>
        </authorList>
    </citation>
    <scope>NUCLEOTIDE SEQUENCE</scope>
</reference>
<evidence type="ECO:0008006" key="3">
    <source>
        <dbReference type="Google" id="ProtNLM"/>
    </source>
</evidence>
<comment type="caution">
    <text evidence="1">The sequence shown here is derived from an EMBL/GenBank/DDBJ whole genome shotgun (WGS) entry which is preliminary data.</text>
</comment>
<dbReference type="Proteomes" id="UP000654075">
    <property type="component" value="Unassembled WGS sequence"/>
</dbReference>
<name>A0A813FJY9_POLGL</name>